<sequence>MFASKALIFVIFGVASVLAEGGPYANFTISGFERGCSPAGCCYDYNITGTDMPFTTSCNACISTNPDDTFFCDNQSVSFKIPDGKTLDVWNEYVGLDSQAHVSNGSYVFSCNSQTPAISFRIYAQGATCIGCRKQHPLLEDSAFNNNATDHSKAAIMLLTHHETTVMPFFWGQLFHALRHPSRLPIFYREVSEAAYEYYHLGDDVAHLERDEIIKELTDARRATLKAVGSGLLLWIAMIIFIWLSFGRRKL</sequence>
<organism evidence="3 4">
    <name type="scientific">Saccharata proteae CBS 121410</name>
    <dbReference type="NCBI Taxonomy" id="1314787"/>
    <lineage>
        <taxon>Eukaryota</taxon>
        <taxon>Fungi</taxon>
        <taxon>Dikarya</taxon>
        <taxon>Ascomycota</taxon>
        <taxon>Pezizomycotina</taxon>
        <taxon>Dothideomycetes</taxon>
        <taxon>Dothideomycetes incertae sedis</taxon>
        <taxon>Botryosphaeriales</taxon>
        <taxon>Saccharataceae</taxon>
        <taxon>Saccharata</taxon>
    </lineage>
</organism>
<evidence type="ECO:0000313" key="4">
    <source>
        <dbReference type="Proteomes" id="UP000799776"/>
    </source>
</evidence>
<name>A0A9P4M1M0_9PEZI</name>
<comment type="caution">
    <text evidence="3">The sequence shown here is derived from an EMBL/GenBank/DDBJ whole genome shotgun (WGS) entry which is preliminary data.</text>
</comment>
<accession>A0A9P4M1M0</accession>
<keyword evidence="2" id="KW-0732">Signal</keyword>
<dbReference type="AlphaFoldDB" id="A0A9P4M1M0"/>
<keyword evidence="1" id="KW-0472">Membrane</keyword>
<feature type="chain" id="PRO_5040206635" description="GOLD domain-containing protein" evidence="2">
    <location>
        <begin position="20"/>
        <end position="251"/>
    </location>
</feature>
<evidence type="ECO:0000313" key="3">
    <source>
        <dbReference type="EMBL" id="KAF2090054.1"/>
    </source>
</evidence>
<evidence type="ECO:0008006" key="5">
    <source>
        <dbReference type="Google" id="ProtNLM"/>
    </source>
</evidence>
<feature type="transmembrane region" description="Helical" evidence="1">
    <location>
        <begin position="227"/>
        <end position="246"/>
    </location>
</feature>
<keyword evidence="1" id="KW-1133">Transmembrane helix</keyword>
<proteinExistence type="predicted"/>
<gene>
    <name evidence="3" type="ORF">K490DRAFT_62927</name>
</gene>
<dbReference type="EMBL" id="ML978713">
    <property type="protein sequence ID" value="KAF2090054.1"/>
    <property type="molecule type" value="Genomic_DNA"/>
</dbReference>
<reference evidence="3" key="1">
    <citation type="journal article" date="2020" name="Stud. Mycol.">
        <title>101 Dothideomycetes genomes: a test case for predicting lifestyles and emergence of pathogens.</title>
        <authorList>
            <person name="Haridas S."/>
            <person name="Albert R."/>
            <person name="Binder M."/>
            <person name="Bloem J."/>
            <person name="Labutti K."/>
            <person name="Salamov A."/>
            <person name="Andreopoulos B."/>
            <person name="Baker S."/>
            <person name="Barry K."/>
            <person name="Bills G."/>
            <person name="Bluhm B."/>
            <person name="Cannon C."/>
            <person name="Castanera R."/>
            <person name="Culley D."/>
            <person name="Daum C."/>
            <person name="Ezra D."/>
            <person name="Gonzalez J."/>
            <person name="Henrissat B."/>
            <person name="Kuo A."/>
            <person name="Liang C."/>
            <person name="Lipzen A."/>
            <person name="Lutzoni F."/>
            <person name="Magnuson J."/>
            <person name="Mondo S."/>
            <person name="Nolan M."/>
            <person name="Ohm R."/>
            <person name="Pangilinan J."/>
            <person name="Park H.-J."/>
            <person name="Ramirez L."/>
            <person name="Alfaro M."/>
            <person name="Sun H."/>
            <person name="Tritt A."/>
            <person name="Yoshinaga Y."/>
            <person name="Zwiers L.-H."/>
            <person name="Turgeon B."/>
            <person name="Goodwin S."/>
            <person name="Spatafora J."/>
            <person name="Crous P."/>
            <person name="Grigoriev I."/>
        </authorList>
    </citation>
    <scope>NUCLEOTIDE SEQUENCE</scope>
    <source>
        <strain evidence="3">CBS 121410</strain>
    </source>
</reference>
<dbReference type="Proteomes" id="UP000799776">
    <property type="component" value="Unassembled WGS sequence"/>
</dbReference>
<feature type="signal peptide" evidence="2">
    <location>
        <begin position="1"/>
        <end position="19"/>
    </location>
</feature>
<evidence type="ECO:0000256" key="2">
    <source>
        <dbReference type="SAM" id="SignalP"/>
    </source>
</evidence>
<keyword evidence="1" id="KW-0812">Transmembrane</keyword>
<protein>
    <recommendedName>
        <fullName evidence="5">GOLD domain-containing protein</fullName>
    </recommendedName>
</protein>
<evidence type="ECO:0000256" key="1">
    <source>
        <dbReference type="SAM" id="Phobius"/>
    </source>
</evidence>
<keyword evidence="4" id="KW-1185">Reference proteome</keyword>